<evidence type="ECO:0000256" key="2">
    <source>
        <dbReference type="ARBA" id="ARBA00004651"/>
    </source>
</evidence>
<dbReference type="InterPro" id="IPR018076">
    <property type="entry name" value="T2SS_GspF_dom"/>
</dbReference>
<evidence type="ECO:0000313" key="14">
    <source>
        <dbReference type="Proteomes" id="UP000663570"/>
    </source>
</evidence>
<name>A0ABX7M5C4_9RHOO</name>
<evidence type="ECO:0000256" key="9">
    <source>
        <dbReference type="ARBA" id="ARBA00030750"/>
    </source>
</evidence>
<dbReference type="PRINTS" id="PR00812">
    <property type="entry name" value="BCTERIALGSPF"/>
</dbReference>
<dbReference type="Pfam" id="PF00482">
    <property type="entry name" value="T2SSF"/>
    <property type="match status" value="2"/>
</dbReference>
<organism evidence="13 14">
    <name type="scientific">Niveibacterium microcysteis</name>
    <dbReference type="NCBI Taxonomy" id="2811415"/>
    <lineage>
        <taxon>Bacteria</taxon>
        <taxon>Pseudomonadati</taxon>
        <taxon>Pseudomonadota</taxon>
        <taxon>Betaproteobacteria</taxon>
        <taxon>Rhodocyclales</taxon>
        <taxon>Rhodocyclaceae</taxon>
        <taxon>Niveibacterium</taxon>
    </lineage>
</organism>
<keyword evidence="8 11" id="KW-0472">Membrane</keyword>
<comment type="subcellular location">
    <subcellularLocation>
        <location evidence="10">Cell inner membrane</location>
        <topology evidence="10">Multi-pass membrane protein</topology>
    </subcellularLocation>
    <subcellularLocation>
        <location evidence="2">Cell membrane</location>
        <topology evidence="2">Multi-pass membrane protein</topology>
    </subcellularLocation>
</comment>
<dbReference type="Gene3D" id="1.20.81.30">
    <property type="entry name" value="Type II secretion system (T2SS), domain F"/>
    <property type="match status" value="2"/>
</dbReference>
<evidence type="ECO:0000256" key="10">
    <source>
        <dbReference type="RuleBase" id="RU003923"/>
    </source>
</evidence>
<sequence>MRFEVRALGPEQIETLIVDAIDEAEARRLVAARQLTALAVKRAASRRGSAFDLTLFAQELIELLDAGLELAEAIEALDARGGQGEGARVTHALLTRLREGQSFSQALTAADEDFPPLFIGLVRAAERTSHLQDALARYLEYRNRFDALRQRIGGALIYPSILLGVGGAVSLFLLGYVVPKFATVYRGSAHKLPWLSRVMLDLGEFVAAHAGVLGPALLTLLVGGGLALRGAWQRGQLEAALRHLPMLGPRIELFRIAQLYLALGTLLNGGLPALQALALAEGVATPAMLPRLRAVGAALRRGEAVTDALAAAELVTPVALRLLRAGERSGRLGEMFIRAARHHDAELGRWIERFSRMFEPLLMAAIGVTVGVIVVLLYLPIFDLAGSLQ</sequence>
<comment type="function">
    <text evidence="1">Component of the type II secretion system inner membrane complex required for the energy-dependent secretion of extracellular factors such as proteases and toxins from the periplasm.</text>
</comment>
<evidence type="ECO:0000256" key="8">
    <source>
        <dbReference type="ARBA" id="ARBA00023136"/>
    </source>
</evidence>
<dbReference type="RefSeq" id="WP_206254540.1">
    <property type="nucleotide sequence ID" value="NZ_CP071060.1"/>
</dbReference>
<keyword evidence="14" id="KW-1185">Reference proteome</keyword>
<protein>
    <recommendedName>
        <fullName evidence="9">General secretion pathway protein F</fullName>
    </recommendedName>
</protein>
<evidence type="ECO:0000256" key="7">
    <source>
        <dbReference type="ARBA" id="ARBA00022989"/>
    </source>
</evidence>
<feature type="domain" description="Type II secretion system protein GspF" evidence="12">
    <location>
        <begin position="56"/>
        <end position="179"/>
    </location>
</feature>
<comment type="similarity">
    <text evidence="3 10">Belongs to the GSP F family.</text>
</comment>
<dbReference type="InterPro" id="IPR001992">
    <property type="entry name" value="T2SS_GspF/T4SS_PilC_CS"/>
</dbReference>
<keyword evidence="5" id="KW-1003">Cell membrane</keyword>
<proteinExistence type="inferred from homology"/>
<evidence type="ECO:0000313" key="13">
    <source>
        <dbReference type="EMBL" id="QSI76962.1"/>
    </source>
</evidence>
<evidence type="ECO:0000256" key="5">
    <source>
        <dbReference type="ARBA" id="ARBA00022475"/>
    </source>
</evidence>
<evidence type="ECO:0000256" key="11">
    <source>
        <dbReference type="SAM" id="Phobius"/>
    </source>
</evidence>
<dbReference type="InterPro" id="IPR042094">
    <property type="entry name" value="T2SS_GspF_sf"/>
</dbReference>
<evidence type="ECO:0000256" key="6">
    <source>
        <dbReference type="ARBA" id="ARBA00022692"/>
    </source>
</evidence>
<evidence type="ECO:0000256" key="3">
    <source>
        <dbReference type="ARBA" id="ARBA00005745"/>
    </source>
</evidence>
<evidence type="ECO:0000256" key="1">
    <source>
        <dbReference type="ARBA" id="ARBA00002684"/>
    </source>
</evidence>
<feature type="domain" description="Type II secretion system protein GspF" evidence="12">
    <location>
        <begin position="262"/>
        <end position="380"/>
    </location>
</feature>
<dbReference type="EMBL" id="CP071060">
    <property type="protein sequence ID" value="QSI76962.1"/>
    <property type="molecule type" value="Genomic_DNA"/>
</dbReference>
<gene>
    <name evidence="13" type="ORF">JY500_21360</name>
</gene>
<dbReference type="InterPro" id="IPR003004">
    <property type="entry name" value="GspF/PilC"/>
</dbReference>
<evidence type="ECO:0000259" key="12">
    <source>
        <dbReference type="Pfam" id="PF00482"/>
    </source>
</evidence>
<keyword evidence="7 11" id="KW-1133">Transmembrane helix</keyword>
<feature type="transmembrane region" description="Helical" evidence="11">
    <location>
        <begin position="205"/>
        <end position="228"/>
    </location>
</feature>
<feature type="transmembrane region" description="Helical" evidence="11">
    <location>
        <begin position="361"/>
        <end position="381"/>
    </location>
</feature>
<dbReference type="PROSITE" id="PS00874">
    <property type="entry name" value="T2SP_F"/>
    <property type="match status" value="1"/>
</dbReference>
<dbReference type="PANTHER" id="PTHR30012:SF0">
    <property type="entry name" value="TYPE II SECRETION SYSTEM PROTEIN F-RELATED"/>
    <property type="match status" value="1"/>
</dbReference>
<keyword evidence="4 10" id="KW-0813">Transport</keyword>
<accession>A0ABX7M5C4</accession>
<feature type="transmembrane region" description="Helical" evidence="11">
    <location>
        <begin position="152"/>
        <end position="178"/>
    </location>
</feature>
<dbReference type="PANTHER" id="PTHR30012">
    <property type="entry name" value="GENERAL SECRETION PATHWAY PROTEIN"/>
    <property type="match status" value="1"/>
</dbReference>
<dbReference type="Proteomes" id="UP000663570">
    <property type="component" value="Chromosome"/>
</dbReference>
<keyword evidence="6 10" id="KW-0812">Transmembrane</keyword>
<reference evidence="13 14" key="1">
    <citation type="submission" date="2021-02" db="EMBL/GenBank/DDBJ databases">
        <title>Niveibacterium changnyeongensis HC41.</title>
        <authorList>
            <person name="Kang M."/>
        </authorList>
    </citation>
    <scope>NUCLEOTIDE SEQUENCE [LARGE SCALE GENOMIC DNA]</scope>
    <source>
        <strain evidence="13 14">HC41</strain>
    </source>
</reference>
<evidence type="ECO:0000256" key="4">
    <source>
        <dbReference type="ARBA" id="ARBA00022448"/>
    </source>
</evidence>